<evidence type="ECO:0000313" key="3">
    <source>
        <dbReference type="Proteomes" id="UP000251075"/>
    </source>
</evidence>
<dbReference type="Pfam" id="PF13302">
    <property type="entry name" value="Acetyltransf_3"/>
    <property type="match status" value="1"/>
</dbReference>
<name>A0A364NYW6_9PROT</name>
<evidence type="ECO:0000313" key="2">
    <source>
        <dbReference type="EMBL" id="RAU22274.1"/>
    </source>
</evidence>
<reference evidence="2 3" key="1">
    <citation type="submission" date="2017-11" db="EMBL/GenBank/DDBJ databases">
        <title>Draft genome sequence of magnetotactic bacterium Magnetospirillum kuznetsovii LBB-42.</title>
        <authorList>
            <person name="Grouzdev D.S."/>
            <person name="Rysina M.S."/>
            <person name="Baslerov R.V."/>
            <person name="Koziaeva V."/>
        </authorList>
    </citation>
    <scope>NUCLEOTIDE SEQUENCE [LARGE SCALE GENOMIC DNA]</scope>
    <source>
        <strain evidence="2 3">LBB-42</strain>
    </source>
</reference>
<organism evidence="2 3">
    <name type="scientific">Paramagnetospirillum kuznetsovii</name>
    <dbReference type="NCBI Taxonomy" id="2053833"/>
    <lineage>
        <taxon>Bacteria</taxon>
        <taxon>Pseudomonadati</taxon>
        <taxon>Pseudomonadota</taxon>
        <taxon>Alphaproteobacteria</taxon>
        <taxon>Rhodospirillales</taxon>
        <taxon>Magnetospirillaceae</taxon>
        <taxon>Paramagnetospirillum</taxon>
    </lineage>
</organism>
<dbReference type="OrthoDB" id="5295305at2"/>
<dbReference type="PANTHER" id="PTHR43441">
    <property type="entry name" value="RIBOSOMAL-PROTEIN-SERINE ACETYLTRANSFERASE"/>
    <property type="match status" value="1"/>
</dbReference>
<comment type="caution">
    <text evidence="2">The sequence shown here is derived from an EMBL/GenBank/DDBJ whole genome shotgun (WGS) entry which is preliminary data.</text>
</comment>
<dbReference type="AlphaFoldDB" id="A0A364NYW6"/>
<sequence>MSDLTNRFGQPVGVPIPDWTTRPKPGRTTVQGQFCRLEPLDLARHTSQLYNAMVEDREGQTWTYLYYGPFKDEAEFQTWLGVAAASDDPQFYAVVDNVSGTALGMVGYLRIENTGGSISVGHIIFAPCLRRTPAATECMYLMLRRAFDELGYRRCEWRCDALNTSSRNAAQRFGFSLEGVFRQATVNKGRNRDTACFSIIDSEWPHIRDSFQRWLRPDNFDAEGRQRERLSVLNKG</sequence>
<dbReference type="InterPro" id="IPR000182">
    <property type="entry name" value="GNAT_dom"/>
</dbReference>
<dbReference type="EMBL" id="PGTO01000005">
    <property type="protein sequence ID" value="RAU22274.1"/>
    <property type="molecule type" value="Genomic_DNA"/>
</dbReference>
<dbReference type="RefSeq" id="WP_112143921.1">
    <property type="nucleotide sequence ID" value="NZ_PGTO01000005.1"/>
</dbReference>
<evidence type="ECO:0000259" key="1">
    <source>
        <dbReference type="PROSITE" id="PS51186"/>
    </source>
</evidence>
<dbReference type="GO" id="GO:0008999">
    <property type="term" value="F:protein-N-terminal-alanine acetyltransferase activity"/>
    <property type="evidence" value="ECO:0007669"/>
    <property type="project" value="TreeGrafter"/>
</dbReference>
<dbReference type="FunFam" id="3.40.630.30:FF:000047">
    <property type="entry name" value="Acetyltransferase, GNAT family"/>
    <property type="match status" value="1"/>
</dbReference>
<dbReference type="PANTHER" id="PTHR43441:SF2">
    <property type="entry name" value="FAMILY ACETYLTRANSFERASE, PUTATIVE (AFU_ORTHOLOGUE AFUA_7G00850)-RELATED"/>
    <property type="match status" value="1"/>
</dbReference>
<accession>A0A364NYW6</accession>
<protein>
    <submittedName>
        <fullName evidence="2">GNAT family N-acetyltransferase</fullName>
    </submittedName>
</protein>
<dbReference type="GO" id="GO:0005737">
    <property type="term" value="C:cytoplasm"/>
    <property type="evidence" value="ECO:0007669"/>
    <property type="project" value="TreeGrafter"/>
</dbReference>
<dbReference type="Proteomes" id="UP000251075">
    <property type="component" value="Unassembled WGS sequence"/>
</dbReference>
<proteinExistence type="predicted"/>
<dbReference type="InterPro" id="IPR051908">
    <property type="entry name" value="Ribosomal_N-acetyltransferase"/>
</dbReference>
<dbReference type="Gene3D" id="3.40.630.30">
    <property type="match status" value="1"/>
</dbReference>
<dbReference type="InterPro" id="IPR016181">
    <property type="entry name" value="Acyl_CoA_acyltransferase"/>
</dbReference>
<feature type="domain" description="N-acetyltransferase" evidence="1">
    <location>
        <begin position="47"/>
        <end position="193"/>
    </location>
</feature>
<dbReference type="PROSITE" id="PS51186">
    <property type="entry name" value="GNAT"/>
    <property type="match status" value="1"/>
</dbReference>
<keyword evidence="2" id="KW-0808">Transferase</keyword>
<dbReference type="GO" id="GO:1990189">
    <property type="term" value="F:protein N-terminal-serine acetyltransferase activity"/>
    <property type="evidence" value="ECO:0007669"/>
    <property type="project" value="TreeGrafter"/>
</dbReference>
<gene>
    <name evidence="2" type="ORF">CU669_09125</name>
</gene>
<keyword evidence="3" id="KW-1185">Reference proteome</keyword>
<dbReference type="SUPFAM" id="SSF55729">
    <property type="entry name" value="Acyl-CoA N-acyltransferases (Nat)"/>
    <property type="match status" value="1"/>
</dbReference>